<accession>A0A4C1WGT6</accession>
<gene>
    <name evidence="1" type="ORF">EVAR_29357_1</name>
</gene>
<dbReference type="EMBL" id="BGZK01000568">
    <property type="protein sequence ID" value="GBP50598.1"/>
    <property type="molecule type" value="Genomic_DNA"/>
</dbReference>
<reference evidence="1 2" key="1">
    <citation type="journal article" date="2019" name="Commun. Biol.">
        <title>The bagworm genome reveals a unique fibroin gene that provides high tensile strength.</title>
        <authorList>
            <person name="Kono N."/>
            <person name="Nakamura H."/>
            <person name="Ohtoshi R."/>
            <person name="Tomita M."/>
            <person name="Numata K."/>
            <person name="Arakawa K."/>
        </authorList>
    </citation>
    <scope>NUCLEOTIDE SEQUENCE [LARGE SCALE GENOMIC DNA]</scope>
</reference>
<sequence length="140" mass="15828">MTYPSSWRSEIVELPKGPVSTSSATLIAAVRPAPRRARRRNSPRHVSAAVRLIDAVTLSKYAIASLREPAHDRLISQFRRSRARRALDALCGIPREIPCPPANRRPRTPAWIREGGRSEVPRFRSFRDRTPKLYSFMGIG</sequence>
<dbReference type="Proteomes" id="UP000299102">
    <property type="component" value="Unassembled WGS sequence"/>
</dbReference>
<protein>
    <submittedName>
        <fullName evidence="1">Uncharacterized protein</fullName>
    </submittedName>
</protein>
<keyword evidence="2" id="KW-1185">Reference proteome</keyword>
<evidence type="ECO:0000313" key="1">
    <source>
        <dbReference type="EMBL" id="GBP50598.1"/>
    </source>
</evidence>
<dbReference type="AlphaFoldDB" id="A0A4C1WGT6"/>
<proteinExistence type="predicted"/>
<evidence type="ECO:0000313" key="2">
    <source>
        <dbReference type="Proteomes" id="UP000299102"/>
    </source>
</evidence>
<organism evidence="1 2">
    <name type="scientific">Eumeta variegata</name>
    <name type="common">Bagworm moth</name>
    <name type="synonym">Eumeta japonica</name>
    <dbReference type="NCBI Taxonomy" id="151549"/>
    <lineage>
        <taxon>Eukaryota</taxon>
        <taxon>Metazoa</taxon>
        <taxon>Ecdysozoa</taxon>
        <taxon>Arthropoda</taxon>
        <taxon>Hexapoda</taxon>
        <taxon>Insecta</taxon>
        <taxon>Pterygota</taxon>
        <taxon>Neoptera</taxon>
        <taxon>Endopterygota</taxon>
        <taxon>Lepidoptera</taxon>
        <taxon>Glossata</taxon>
        <taxon>Ditrysia</taxon>
        <taxon>Tineoidea</taxon>
        <taxon>Psychidae</taxon>
        <taxon>Oiketicinae</taxon>
        <taxon>Eumeta</taxon>
    </lineage>
</organism>
<comment type="caution">
    <text evidence="1">The sequence shown here is derived from an EMBL/GenBank/DDBJ whole genome shotgun (WGS) entry which is preliminary data.</text>
</comment>
<name>A0A4C1WGT6_EUMVA</name>